<dbReference type="InterPro" id="IPR006043">
    <property type="entry name" value="NCS2"/>
</dbReference>
<sequence length="469" mass="49318">MGKNSKAFDEPIYDARSLGTGRMLVLGVQHMFAMFGATVLVPIITGLDVSTTLLFAGLGTLLFHLITGRKVPAFLGSSFAFLGGYAAVAPLLDGGASNKELLPYACFGVAVSGLLYLVLAFLFKTFGAGRVMKFFPPVVTGPIIIAIGLNLAPSAINNCADNWNWIPAITAIIIVICCNIWGRGLIRIVPILLGVLGSYFVSAIMDALGVEMIDYSQVASAPWIGFPIHFENTVFSLFTKGFDSGVLITAVITIVPIAFATMMEHIGDISAISSTTGRNYIKDPGLHRTLIGDGLATALASLFGAPANTTYGENTGVLTLTKVYDPLVIRIAAGFAVLMSFCPKFAAIIETMPSGTIGGISLVLYGMISAVGIRNLVETHVDFSKSRNVLVAAMIMVLTIGISYSAVGSLPLPFGGVSLSGLATGSLVGILLNAVLPGKDYKFEDELPNATGVDLEMTQGDPIEMDKAQ</sequence>
<feature type="transmembrane region" description="Helical" evidence="8">
    <location>
        <begin position="245"/>
        <end position="263"/>
    </location>
</feature>
<feature type="transmembrane region" description="Helical" evidence="8">
    <location>
        <begin position="21"/>
        <end position="43"/>
    </location>
</feature>
<dbReference type="NCBIfam" id="TIGR00801">
    <property type="entry name" value="ncs2"/>
    <property type="match status" value="1"/>
</dbReference>
<dbReference type="GO" id="GO:0005886">
    <property type="term" value="C:plasma membrane"/>
    <property type="evidence" value="ECO:0007669"/>
    <property type="project" value="UniProtKB-SubCell"/>
</dbReference>
<dbReference type="InterPro" id="IPR006042">
    <property type="entry name" value="Xan_ur_permease"/>
</dbReference>
<evidence type="ECO:0000313" key="9">
    <source>
        <dbReference type="EMBL" id="SHI28566.1"/>
    </source>
</evidence>
<comment type="similarity">
    <text evidence="2">Belongs to the nucleobase:cation symporter-2 (NCS2) (TC 2.A.40) family.</text>
</comment>
<dbReference type="Pfam" id="PF00860">
    <property type="entry name" value="Xan_ur_permease"/>
    <property type="match status" value="1"/>
</dbReference>
<dbReference type="EMBL" id="FQXK01000024">
    <property type="protein sequence ID" value="SHI28566.1"/>
    <property type="molecule type" value="Genomic_DNA"/>
</dbReference>
<comment type="subcellular location">
    <subcellularLocation>
        <location evidence="1">Cell membrane</location>
        <topology evidence="1">Multi-pass membrane protein</topology>
    </subcellularLocation>
</comment>
<dbReference type="GeneID" id="89508331"/>
<feature type="transmembrane region" description="Helical" evidence="8">
    <location>
        <begin position="355"/>
        <end position="377"/>
    </location>
</feature>
<dbReference type="PANTHER" id="PTHR42810:SF4">
    <property type="entry name" value="URIC ACID TRANSPORTER UACT"/>
    <property type="match status" value="1"/>
</dbReference>
<dbReference type="RefSeq" id="WP_073388635.1">
    <property type="nucleotide sequence ID" value="NZ_FQXK01000024.1"/>
</dbReference>
<feature type="transmembrane region" description="Helical" evidence="8">
    <location>
        <begin position="101"/>
        <end position="122"/>
    </location>
</feature>
<feature type="transmembrane region" description="Helical" evidence="8">
    <location>
        <begin position="49"/>
        <end position="66"/>
    </location>
</feature>
<evidence type="ECO:0000256" key="3">
    <source>
        <dbReference type="ARBA" id="ARBA00022448"/>
    </source>
</evidence>
<feature type="transmembrane region" description="Helical" evidence="8">
    <location>
        <begin position="327"/>
        <end position="349"/>
    </location>
</feature>
<evidence type="ECO:0000256" key="7">
    <source>
        <dbReference type="ARBA" id="ARBA00023136"/>
    </source>
</evidence>
<dbReference type="Proteomes" id="UP000184278">
    <property type="component" value="Unassembled WGS sequence"/>
</dbReference>
<reference evidence="10" key="1">
    <citation type="submission" date="2016-11" db="EMBL/GenBank/DDBJ databases">
        <authorList>
            <person name="Varghese N."/>
            <person name="Submissions S."/>
        </authorList>
    </citation>
    <scope>NUCLEOTIDE SEQUENCE [LARGE SCALE GENOMIC DNA]</scope>
    <source>
        <strain evidence="10">DSM 3071</strain>
    </source>
</reference>
<evidence type="ECO:0000256" key="6">
    <source>
        <dbReference type="ARBA" id="ARBA00022989"/>
    </source>
</evidence>
<evidence type="ECO:0000256" key="1">
    <source>
        <dbReference type="ARBA" id="ARBA00004651"/>
    </source>
</evidence>
<keyword evidence="5 8" id="KW-0812">Transmembrane</keyword>
<gene>
    <name evidence="9" type="ORF">SAMN02745229_02780</name>
</gene>
<feature type="transmembrane region" description="Helical" evidence="8">
    <location>
        <begin position="162"/>
        <end position="181"/>
    </location>
</feature>
<feature type="transmembrane region" description="Helical" evidence="8">
    <location>
        <begin position="413"/>
        <end position="436"/>
    </location>
</feature>
<feature type="transmembrane region" description="Helical" evidence="8">
    <location>
        <begin position="389"/>
        <end position="407"/>
    </location>
</feature>
<keyword evidence="6 8" id="KW-1133">Transmembrane helix</keyword>
<dbReference type="PANTHER" id="PTHR42810">
    <property type="entry name" value="PURINE PERMEASE C1399.01C-RELATED"/>
    <property type="match status" value="1"/>
</dbReference>
<proteinExistence type="inferred from homology"/>
<accession>A0A1M5ZWP0</accession>
<feature type="transmembrane region" description="Helical" evidence="8">
    <location>
        <begin position="73"/>
        <end position="89"/>
    </location>
</feature>
<keyword evidence="3" id="KW-0813">Transport</keyword>
<protein>
    <submittedName>
        <fullName evidence="9">Uracil permease</fullName>
    </submittedName>
</protein>
<keyword evidence="10" id="KW-1185">Reference proteome</keyword>
<feature type="transmembrane region" description="Helical" evidence="8">
    <location>
        <begin position="134"/>
        <end position="156"/>
    </location>
</feature>
<evidence type="ECO:0000256" key="2">
    <source>
        <dbReference type="ARBA" id="ARBA00008821"/>
    </source>
</evidence>
<keyword evidence="7 8" id="KW-0472">Membrane</keyword>
<evidence type="ECO:0000313" key="10">
    <source>
        <dbReference type="Proteomes" id="UP000184278"/>
    </source>
</evidence>
<evidence type="ECO:0000256" key="8">
    <source>
        <dbReference type="SAM" id="Phobius"/>
    </source>
</evidence>
<evidence type="ECO:0000256" key="4">
    <source>
        <dbReference type="ARBA" id="ARBA00022475"/>
    </source>
</evidence>
<dbReference type="GO" id="GO:0042907">
    <property type="term" value="F:xanthine transmembrane transporter activity"/>
    <property type="evidence" value="ECO:0007669"/>
    <property type="project" value="TreeGrafter"/>
</dbReference>
<dbReference type="STRING" id="1121131.SAMN02745229_02780"/>
<evidence type="ECO:0000256" key="5">
    <source>
        <dbReference type="ARBA" id="ARBA00022692"/>
    </source>
</evidence>
<dbReference type="AlphaFoldDB" id="A0A1M5ZWP0"/>
<organism evidence="9 10">
    <name type="scientific">Butyrivibrio fibrisolvens DSM 3071</name>
    <dbReference type="NCBI Taxonomy" id="1121131"/>
    <lineage>
        <taxon>Bacteria</taxon>
        <taxon>Bacillati</taxon>
        <taxon>Bacillota</taxon>
        <taxon>Clostridia</taxon>
        <taxon>Lachnospirales</taxon>
        <taxon>Lachnospiraceae</taxon>
        <taxon>Butyrivibrio</taxon>
    </lineage>
</organism>
<dbReference type="OrthoDB" id="9779092at2"/>
<keyword evidence="4" id="KW-1003">Cell membrane</keyword>
<name>A0A1M5ZWP0_BUTFI</name>
<feature type="transmembrane region" description="Helical" evidence="8">
    <location>
        <begin position="188"/>
        <end position="205"/>
    </location>
</feature>